<keyword evidence="3" id="KW-1185">Reference proteome</keyword>
<name>A0ABR1ECK5_NECAM</name>
<reference evidence="2 3" key="1">
    <citation type="submission" date="2023-08" db="EMBL/GenBank/DDBJ databases">
        <title>A Necator americanus chromosomal reference genome.</title>
        <authorList>
            <person name="Ilik V."/>
            <person name="Petrzelkova K.J."/>
            <person name="Pardy F."/>
            <person name="Fuh T."/>
            <person name="Niatou-Singa F.S."/>
            <person name="Gouil Q."/>
            <person name="Baker L."/>
            <person name="Ritchie M.E."/>
            <person name="Jex A.R."/>
            <person name="Gazzola D."/>
            <person name="Li H."/>
            <person name="Toshio Fujiwara R."/>
            <person name="Zhan B."/>
            <person name="Aroian R.V."/>
            <person name="Pafco B."/>
            <person name="Schwarz E.M."/>
        </authorList>
    </citation>
    <scope>NUCLEOTIDE SEQUENCE [LARGE SCALE GENOMIC DNA]</scope>
    <source>
        <strain evidence="2 3">Aroian</strain>
        <tissue evidence="2">Whole animal</tissue>
    </source>
</reference>
<proteinExistence type="predicted"/>
<comment type="caution">
    <text evidence="2">The sequence shown here is derived from an EMBL/GenBank/DDBJ whole genome shotgun (WGS) entry which is preliminary data.</text>
</comment>
<protein>
    <submittedName>
        <fullName evidence="2">Uncharacterized protein</fullName>
    </submittedName>
</protein>
<feature type="region of interest" description="Disordered" evidence="1">
    <location>
        <begin position="50"/>
        <end position="106"/>
    </location>
</feature>
<dbReference type="EMBL" id="JAVFWL010000006">
    <property type="protein sequence ID" value="KAK6760313.1"/>
    <property type="molecule type" value="Genomic_DNA"/>
</dbReference>
<organism evidence="2 3">
    <name type="scientific">Necator americanus</name>
    <name type="common">Human hookworm</name>
    <dbReference type="NCBI Taxonomy" id="51031"/>
    <lineage>
        <taxon>Eukaryota</taxon>
        <taxon>Metazoa</taxon>
        <taxon>Ecdysozoa</taxon>
        <taxon>Nematoda</taxon>
        <taxon>Chromadorea</taxon>
        <taxon>Rhabditida</taxon>
        <taxon>Rhabditina</taxon>
        <taxon>Rhabditomorpha</taxon>
        <taxon>Strongyloidea</taxon>
        <taxon>Ancylostomatidae</taxon>
        <taxon>Bunostominae</taxon>
        <taxon>Necator</taxon>
    </lineage>
</organism>
<gene>
    <name evidence="2" type="primary">Necator_chrX.g21854</name>
    <name evidence="2" type="ORF">RB195_021693</name>
</gene>
<evidence type="ECO:0000313" key="3">
    <source>
        <dbReference type="Proteomes" id="UP001303046"/>
    </source>
</evidence>
<accession>A0ABR1ECK5</accession>
<evidence type="ECO:0000256" key="1">
    <source>
        <dbReference type="SAM" id="MobiDB-lite"/>
    </source>
</evidence>
<sequence length="143" mass="16516">MCVTLATDDFSQEKRLRRRFCRQQKRDRENEWTSRAKEFEKVLDDRNPRKPYILARQKRKRKDTTVSEDPPSESEVPVCIQKTKNGKSGRDDGIWAGMLKSSPPSGIREMTKIIRSIWIDEMIPHSCSAVYASPGGSRVSRAM</sequence>
<dbReference type="Proteomes" id="UP001303046">
    <property type="component" value="Unassembled WGS sequence"/>
</dbReference>
<evidence type="ECO:0000313" key="2">
    <source>
        <dbReference type="EMBL" id="KAK6760313.1"/>
    </source>
</evidence>